<accession>A0A6M3LY44</accession>
<reference evidence="1" key="1">
    <citation type="submission" date="2020-03" db="EMBL/GenBank/DDBJ databases">
        <title>The deep terrestrial virosphere.</title>
        <authorList>
            <person name="Holmfeldt K."/>
            <person name="Nilsson E."/>
            <person name="Simone D."/>
            <person name="Lopez-Fernandez M."/>
            <person name="Wu X."/>
            <person name="de Brujin I."/>
            <person name="Lundin D."/>
            <person name="Andersson A."/>
            <person name="Bertilsson S."/>
            <person name="Dopson M."/>
        </authorList>
    </citation>
    <scope>NUCLEOTIDE SEQUENCE</scope>
    <source>
        <strain evidence="1">MM415B05890</strain>
    </source>
</reference>
<organism evidence="1">
    <name type="scientific">viral metagenome</name>
    <dbReference type="NCBI Taxonomy" id="1070528"/>
    <lineage>
        <taxon>unclassified sequences</taxon>
        <taxon>metagenomes</taxon>
        <taxon>organismal metagenomes</taxon>
    </lineage>
</organism>
<dbReference type="Gene3D" id="1.10.10.10">
    <property type="entry name" value="Winged helix-like DNA-binding domain superfamily/Winged helix DNA-binding domain"/>
    <property type="match status" value="1"/>
</dbReference>
<dbReference type="EMBL" id="MT143531">
    <property type="protein sequence ID" value="QJA97861.1"/>
    <property type="molecule type" value="Genomic_DNA"/>
</dbReference>
<dbReference type="InterPro" id="IPR036388">
    <property type="entry name" value="WH-like_DNA-bd_sf"/>
</dbReference>
<gene>
    <name evidence="1" type="ORF">MM415B05890_0007</name>
</gene>
<evidence type="ECO:0000313" key="1">
    <source>
        <dbReference type="EMBL" id="QJA97861.1"/>
    </source>
</evidence>
<name>A0A6M3LY44_9ZZZZ</name>
<sequence>MSDLNAEVWSEDKLLELLGVDKANLARLIRDEDFPVVRLGNKRAFLAESVYTWLKNREGKADGRGRKPKE</sequence>
<proteinExistence type="predicted"/>
<dbReference type="AlphaFoldDB" id="A0A6M3LY44"/>
<protein>
    <submittedName>
        <fullName evidence="1">Putative DNA binding, helix-turn-helix domain containing protein</fullName>
    </submittedName>
</protein>